<evidence type="ECO:0000313" key="2">
    <source>
        <dbReference type="EMBL" id="GMN73391.1"/>
    </source>
</evidence>
<gene>
    <name evidence="2" type="ORF">TIFTF001_052168</name>
</gene>
<reference evidence="2" key="1">
    <citation type="submission" date="2023-07" db="EMBL/GenBank/DDBJ databases">
        <title>draft genome sequence of fig (Ficus carica).</title>
        <authorList>
            <person name="Takahashi T."/>
            <person name="Nishimura K."/>
        </authorList>
    </citation>
    <scope>NUCLEOTIDE SEQUENCE</scope>
</reference>
<sequence>CRSRRTRTADQNLSSHQGARRTGLDYAPSTLPRGITSHRHPPPLTLTGSAPAGAGDNNPTVPCTGLRKYTRVTEYEPEEEYTVDDGGSGTQRLRRDRGSKTEAAHGKKEGHSTEQQGSSRWARREEEVGRWGTVRDNTKDSLPWICCTVNQTWFTVQWFKGELEPNYISKQL</sequence>
<feature type="region of interest" description="Disordered" evidence="1">
    <location>
        <begin position="1"/>
        <end position="127"/>
    </location>
</feature>
<dbReference type="Proteomes" id="UP001187192">
    <property type="component" value="Unassembled WGS sequence"/>
</dbReference>
<dbReference type="AlphaFoldDB" id="A0AA88EER3"/>
<comment type="caution">
    <text evidence="2">The sequence shown here is derived from an EMBL/GenBank/DDBJ whole genome shotgun (WGS) entry which is preliminary data.</text>
</comment>
<feature type="compositionally biased region" description="Basic and acidic residues" evidence="1">
    <location>
        <begin position="96"/>
        <end position="112"/>
    </location>
</feature>
<name>A0AA88EER3_FICCA</name>
<evidence type="ECO:0000256" key="1">
    <source>
        <dbReference type="SAM" id="MobiDB-lite"/>
    </source>
</evidence>
<accession>A0AA88EER3</accession>
<organism evidence="2 3">
    <name type="scientific">Ficus carica</name>
    <name type="common">Common fig</name>
    <dbReference type="NCBI Taxonomy" id="3494"/>
    <lineage>
        <taxon>Eukaryota</taxon>
        <taxon>Viridiplantae</taxon>
        <taxon>Streptophyta</taxon>
        <taxon>Embryophyta</taxon>
        <taxon>Tracheophyta</taxon>
        <taxon>Spermatophyta</taxon>
        <taxon>Magnoliopsida</taxon>
        <taxon>eudicotyledons</taxon>
        <taxon>Gunneridae</taxon>
        <taxon>Pentapetalae</taxon>
        <taxon>rosids</taxon>
        <taxon>fabids</taxon>
        <taxon>Rosales</taxon>
        <taxon>Moraceae</taxon>
        <taxon>Ficeae</taxon>
        <taxon>Ficus</taxon>
    </lineage>
</organism>
<protein>
    <submittedName>
        <fullName evidence="2">Uncharacterized protein</fullName>
    </submittedName>
</protein>
<proteinExistence type="predicted"/>
<feature type="non-terminal residue" evidence="2">
    <location>
        <position position="1"/>
    </location>
</feature>
<evidence type="ECO:0000313" key="3">
    <source>
        <dbReference type="Proteomes" id="UP001187192"/>
    </source>
</evidence>
<keyword evidence="3" id="KW-1185">Reference proteome</keyword>
<dbReference type="EMBL" id="BTGU01010626">
    <property type="protein sequence ID" value="GMN73391.1"/>
    <property type="molecule type" value="Genomic_DNA"/>
</dbReference>